<sequence>RAYAAVGWEGEWQHHHQGGAIGFESREWMATPSDDALVEIPAPYAWNPTVQGTKTEDTVLVSPTDVDVVTDTGSWPTAEYAAVDADLRLELPTPLSR</sequence>
<comment type="caution">
    <text evidence="1">The sequence shown here is derived from an EMBL/GenBank/DDBJ whole genome shotgun (WGS) entry which is preliminary data.</text>
</comment>
<reference evidence="1 2" key="1">
    <citation type="journal article" date="2019" name="Int. J. Syst. Evol. Microbiol.">
        <title>The Global Catalogue of Microorganisms (GCM) 10K type strain sequencing project: providing services to taxonomists for standard genome sequencing and annotation.</title>
        <authorList>
            <consortium name="The Broad Institute Genomics Platform"/>
            <consortium name="The Broad Institute Genome Sequencing Center for Infectious Disease"/>
            <person name="Wu L."/>
            <person name="Ma J."/>
        </authorList>
    </citation>
    <scope>NUCLEOTIDE SEQUENCE [LARGE SCALE GENOMIC DNA]</scope>
    <source>
        <strain evidence="1 2">LMG 29247</strain>
    </source>
</reference>
<keyword evidence="2" id="KW-1185">Reference proteome</keyword>
<feature type="non-terminal residue" evidence="1">
    <location>
        <position position="1"/>
    </location>
</feature>
<gene>
    <name evidence="1" type="ORF">ACFQE6_02725</name>
</gene>
<dbReference type="AlphaFoldDB" id="A0ABD5SFQ8"/>
<dbReference type="Proteomes" id="UP001596383">
    <property type="component" value="Unassembled WGS sequence"/>
</dbReference>
<keyword evidence="1" id="KW-0031">Aminopeptidase</keyword>
<proteinExistence type="predicted"/>
<evidence type="ECO:0000313" key="1">
    <source>
        <dbReference type="EMBL" id="MFC6763996.1"/>
    </source>
</evidence>
<keyword evidence="1" id="KW-0645">Protease</keyword>
<name>A0ABD5SFQ8_9EURY</name>
<accession>A0ABD5SFQ8</accession>
<keyword evidence="1" id="KW-0378">Hydrolase</keyword>
<dbReference type="GO" id="GO:0004177">
    <property type="term" value="F:aminopeptidase activity"/>
    <property type="evidence" value="ECO:0007669"/>
    <property type="project" value="UniProtKB-KW"/>
</dbReference>
<evidence type="ECO:0000313" key="2">
    <source>
        <dbReference type="Proteomes" id="UP001596383"/>
    </source>
</evidence>
<dbReference type="EMBL" id="JBHSWV010000034">
    <property type="protein sequence ID" value="MFC6763996.1"/>
    <property type="molecule type" value="Genomic_DNA"/>
</dbReference>
<protein>
    <submittedName>
        <fullName evidence="1">Aminopeptidase P family protein</fullName>
    </submittedName>
</protein>
<organism evidence="1 2">
    <name type="scientific">Natrinema soli</name>
    <dbReference type="NCBI Taxonomy" id="1930624"/>
    <lineage>
        <taxon>Archaea</taxon>
        <taxon>Methanobacteriati</taxon>
        <taxon>Methanobacteriota</taxon>
        <taxon>Stenosarchaea group</taxon>
        <taxon>Halobacteria</taxon>
        <taxon>Halobacteriales</taxon>
        <taxon>Natrialbaceae</taxon>
        <taxon>Natrinema</taxon>
    </lineage>
</organism>